<dbReference type="GO" id="GO:0015679">
    <property type="term" value="P:plasma membrane copper ion transport"/>
    <property type="evidence" value="ECO:0007669"/>
    <property type="project" value="TreeGrafter"/>
</dbReference>
<feature type="domain" description="CzcB-like alpha-helical hairpin" evidence="7">
    <location>
        <begin position="161"/>
        <end position="220"/>
    </location>
</feature>
<evidence type="ECO:0000256" key="5">
    <source>
        <dbReference type="ARBA" id="ARBA00058766"/>
    </source>
</evidence>
<keyword evidence="12" id="KW-1185">Reference proteome</keyword>
<dbReference type="InterPro" id="IPR058647">
    <property type="entry name" value="BSH_CzcB-like"/>
</dbReference>
<dbReference type="AlphaFoldDB" id="A0A1X0MYQ3"/>
<evidence type="ECO:0000259" key="7">
    <source>
        <dbReference type="Pfam" id="PF25893"/>
    </source>
</evidence>
<dbReference type="Pfam" id="PF25893">
    <property type="entry name" value="HH_CzcB"/>
    <property type="match status" value="1"/>
</dbReference>
<feature type="domain" description="CzcB-like barrel-sandwich hybrid" evidence="9">
    <location>
        <begin position="122"/>
        <end position="265"/>
    </location>
</feature>
<protein>
    <submittedName>
        <fullName evidence="11">Efflux transporter periplasmic adaptor subunit</fullName>
    </submittedName>
</protein>
<evidence type="ECO:0000256" key="6">
    <source>
        <dbReference type="SAM" id="MobiDB-lite"/>
    </source>
</evidence>
<dbReference type="GO" id="GO:0022857">
    <property type="term" value="F:transmembrane transporter activity"/>
    <property type="evidence" value="ECO:0007669"/>
    <property type="project" value="InterPro"/>
</dbReference>
<dbReference type="Gene3D" id="2.40.420.20">
    <property type="match status" value="1"/>
</dbReference>
<dbReference type="InterPro" id="IPR058648">
    <property type="entry name" value="HH_CzcB-like"/>
</dbReference>
<evidence type="ECO:0000256" key="4">
    <source>
        <dbReference type="ARBA" id="ARBA00043263"/>
    </source>
</evidence>
<name>A0A1X0MYQ3_9PSED</name>
<accession>A0A1X0MYQ3</accession>
<dbReference type="NCBIfam" id="TIGR01730">
    <property type="entry name" value="RND_mfp"/>
    <property type="match status" value="1"/>
</dbReference>
<feature type="region of interest" description="Disordered" evidence="6">
    <location>
        <begin position="35"/>
        <end position="85"/>
    </location>
</feature>
<feature type="domain" description="CusB-like beta-barrel" evidence="8">
    <location>
        <begin position="268"/>
        <end position="344"/>
    </location>
</feature>
<dbReference type="OrthoDB" id="9768185at2"/>
<dbReference type="GO" id="GO:0046686">
    <property type="term" value="P:response to cadmium ion"/>
    <property type="evidence" value="ECO:0007669"/>
    <property type="project" value="UniProtKB-KW"/>
</dbReference>
<dbReference type="Pfam" id="PF25954">
    <property type="entry name" value="Beta-barrel_RND_2"/>
    <property type="match status" value="1"/>
</dbReference>
<dbReference type="Gene3D" id="2.40.30.170">
    <property type="match status" value="1"/>
</dbReference>
<dbReference type="EMBL" id="MUIO01000153">
    <property type="protein sequence ID" value="ORC53761.1"/>
    <property type="molecule type" value="Genomic_DNA"/>
</dbReference>
<comment type="function">
    <text evidence="5">CzcA and CzcB together would act in zinc efflux nearly as effectively as the complete czc efflux system (CzcABC). The CzcB protein is thought to funnel zinc cations to the CzcA transport protein.</text>
</comment>
<evidence type="ECO:0000259" key="10">
    <source>
        <dbReference type="Pfam" id="PF25975"/>
    </source>
</evidence>
<dbReference type="InterPro" id="IPR058792">
    <property type="entry name" value="Beta-barrel_RND_2"/>
</dbReference>
<dbReference type="GO" id="GO:0016020">
    <property type="term" value="C:membrane"/>
    <property type="evidence" value="ECO:0007669"/>
    <property type="project" value="InterPro"/>
</dbReference>
<organism evidence="11 12">
    <name type="scientific">Pseudomonas floridensis</name>
    <dbReference type="NCBI Taxonomy" id="1958950"/>
    <lineage>
        <taxon>Bacteria</taxon>
        <taxon>Pseudomonadati</taxon>
        <taxon>Pseudomonadota</taxon>
        <taxon>Gammaproteobacteria</taxon>
        <taxon>Pseudomonadales</taxon>
        <taxon>Pseudomonadaceae</taxon>
        <taxon>Pseudomonas</taxon>
    </lineage>
</organism>
<dbReference type="FunFam" id="2.40.30.170:FF:000010">
    <property type="entry name" value="Efflux RND transporter periplasmic adaptor subunit"/>
    <property type="match status" value="1"/>
</dbReference>
<evidence type="ECO:0000256" key="3">
    <source>
        <dbReference type="ARBA" id="ARBA00022833"/>
    </source>
</evidence>
<dbReference type="SUPFAM" id="SSF111369">
    <property type="entry name" value="HlyD-like secretion proteins"/>
    <property type="match status" value="1"/>
</dbReference>
<feature type="compositionally biased region" description="Basic and acidic residues" evidence="6">
    <location>
        <begin position="37"/>
        <end position="69"/>
    </location>
</feature>
<evidence type="ECO:0000256" key="1">
    <source>
        <dbReference type="ARBA" id="ARBA00009477"/>
    </source>
</evidence>
<comment type="similarity">
    <text evidence="1">Belongs to the membrane fusion protein (MFP) (TC 8.A.1) family.</text>
</comment>
<feature type="domain" description="CzcB-like C-terminal circularly permuted SH3-like" evidence="10">
    <location>
        <begin position="350"/>
        <end position="410"/>
    </location>
</feature>
<dbReference type="PANTHER" id="PTHR30097:SF4">
    <property type="entry name" value="SLR6042 PROTEIN"/>
    <property type="match status" value="1"/>
</dbReference>
<dbReference type="InterPro" id="IPR051909">
    <property type="entry name" value="MFP_Cation_Efflux"/>
</dbReference>
<dbReference type="STRING" id="1958950.BZK31_27205"/>
<reference evidence="12" key="1">
    <citation type="submission" date="2017-02" db="EMBL/GenBank/DDBJ databases">
        <title>Pseudomonas floridae sp. nov., a novel pathogenic bacterial species isolated from tomato.</title>
        <authorList>
            <person name="Timilsina S."/>
            <person name="Vallad G.E."/>
            <person name="Jones J.B."/>
        </authorList>
    </citation>
    <scope>NUCLEOTIDE SEQUENCE [LARGE SCALE GENOMIC DNA]</scope>
    <source>
        <strain evidence="12">GEV388</strain>
    </source>
</reference>
<dbReference type="Gene3D" id="1.10.287.470">
    <property type="entry name" value="Helix hairpin bin"/>
    <property type="match status" value="1"/>
</dbReference>
<dbReference type="GO" id="GO:0046914">
    <property type="term" value="F:transition metal ion binding"/>
    <property type="evidence" value="ECO:0007669"/>
    <property type="project" value="TreeGrafter"/>
</dbReference>
<dbReference type="GO" id="GO:0060003">
    <property type="term" value="P:copper ion export"/>
    <property type="evidence" value="ECO:0007669"/>
    <property type="project" value="TreeGrafter"/>
</dbReference>
<dbReference type="FunFam" id="2.40.420.20:FF:000006">
    <property type="entry name" value="RND family efflux transporter MFP subunit"/>
    <property type="match status" value="1"/>
</dbReference>
<dbReference type="PANTHER" id="PTHR30097">
    <property type="entry name" value="CATION EFFLUX SYSTEM PROTEIN CUSB"/>
    <property type="match status" value="1"/>
</dbReference>
<dbReference type="Pfam" id="PF25973">
    <property type="entry name" value="BSH_CzcB"/>
    <property type="match status" value="1"/>
</dbReference>
<evidence type="ECO:0000259" key="8">
    <source>
        <dbReference type="Pfam" id="PF25954"/>
    </source>
</evidence>
<comment type="caution">
    <text evidence="11">The sequence shown here is derived from an EMBL/GenBank/DDBJ whole genome shotgun (WGS) entry which is preliminary data.</text>
</comment>
<evidence type="ECO:0000313" key="11">
    <source>
        <dbReference type="EMBL" id="ORC53761.1"/>
    </source>
</evidence>
<gene>
    <name evidence="11" type="ORF">BZK31_27205</name>
</gene>
<evidence type="ECO:0000259" key="9">
    <source>
        <dbReference type="Pfam" id="PF25973"/>
    </source>
</evidence>
<keyword evidence="3" id="KW-0862">Zinc</keyword>
<keyword evidence="4" id="KW-0105">Cadmium resistance</keyword>
<proteinExistence type="inferred from homology"/>
<dbReference type="GO" id="GO:0030288">
    <property type="term" value="C:outer membrane-bounded periplasmic space"/>
    <property type="evidence" value="ECO:0007669"/>
    <property type="project" value="TreeGrafter"/>
</dbReference>
<sequence>MDNKRSIGIALAVVVIIGLGSLTLNPGMLPFSAQAGADDHANDAHGKEEAHTDDEHGEEGHGSEPEKHGAGAAEPAHEEEEGHLELSAEQIKAAGIELVAAEPRPMSTSVTFPGEIRFDEDRTAHVVPRVGGVVEAVKVELGQSVRKGQVLAIIASQQISDQRSELSAAQRRQELARLTLQREKKLWEDQISAEQDYQQARQAFQEADISLSNARQKLSAIGASVSPTAGNRYELIAPFDSMVVEKHLAIGEVVSDASNAFTLSDLTRVWATFGVAPRDLDKVIVGRPVTVSAPDLNARVEGRIGYVGSLLGEQTRTATVRVTLANPNGAWRPGLFVSVDVAAQQSQVAVSLPESAIQTVEDKPSVFVRNDEGFQLTPVTLGRSDGGYVEIVKGLGPGTQVAAAGSFILKSELGKGSAEHAH</sequence>
<dbReference type="InterPro" id="IPR058649">
    <property type="entry name" value="CzcB_C"/>
</dbReference>
<dbReference type="InterPro" id="IPR006143">
    <property type="entry name" value="RND_pump_MFP"/>
</dbReference>
<evidence type="ECO:0000256" key="2">
    <source>
        <dbReference type="ARBA" id="ARBA00022448"/>
    </source>
</evidence>
<evidence type="ECO:0000313" key="12">
    <source>
        <dbReference type="Proteomes" id="UP000192815"/>
    </source>
</evidence>
<dbReference type="Proteomes" id="UP000192815">
    <property type="component" value="Unassembled WGS sequence"/>
</dbReference>
<dbReference type="Gene3D" id="2.40.50.100">
    <property type="match status" value="1"/>
</dbReference>
<dbReference type="RefSeq" id="WP_083186308.1">
    <property type="nucleotide sequence ID" value="NZ_CBCRZR010000041.1"/>
</dbReference>
<keyword evidence="2" id="KW-0813">Transport</keyword>
<dbReference type="Pfam" id="PF25975">
    <property type="entry name" value="CzcB_C"/>
    <property type="match status" value="1"/>
</dbReference>